<protein>
    <recommendedName>
        <fullName evidence="2">Lysozyme inhibitor LprI-like N-terminal domain-containing protein</fullName>
    </recommendedName>
</protein>
<proteinExistence type="predicted"/>
<sequence length="119" mass="13043">MKKILFILLLSAISHSSFAGTGLNCSEDEVLSDENQLEACVTQTNDELNATYKQLTETHKDAPEKLEALKSMQLAWIKMRDAQCLFKSMNSAGGGGAAMTAVRCEIGMTIQREEELADL</sequence>
<accession>A0A6S6SSC7</accession>
<dbReference type="Pfam" id="PF07007">
    <property type="entry name" value="LprI"/>
    <property type="match status" value="1"/>
</dbReference>
<keyword evidence="1" id="KW-0732">Signal</keyword>
<feature type="domain" description="Lysozyme inhibitor LprI-like N-terminal" evidence="2">
    <location>
        <begin position="41"/>
        <end position="116"/>
    </location>
</feature>
<dbReference type="EMBL" id="CACVAY010000038">
    <property type="protein sequence ID" value="CAA6809063.1"/>
    <property type="molecule type" value="Genomic_DNA"/>
</dbReference>
<evidence type="ECO:0000313" key="3">
    <source>
        <dbReference type="EMBL" id="CAA6809063.1"/>
    </source>
</evidence>
<evidence type="ECO:0000256" key="1">
    <source>
        <dbReference type="SAM" id="SignalP"/>
    </source>
</evidence>
<feature type="signal peptide" evidence="1">
    <location>
        <begin position="1"/>
        <end position="19"/>
    </location>
</feature>
<organism evidence="3">
    <name type="scientific">uncultured Thiotrichaceae bacterium</name>
    <dbReference type="NCBI Taxonomy" id="298394"/>
    <lineage>
        <taxon>Bacteria</taxon>
        <taxon>Pseudomonadati</taxon>
        <taxon>Pseudomonadota</taxon>
        <taxon>Gammaproteobacteria</taxon>
        <taxon>Thiotrichales</taxon>
        <taxon>Thiotrichaceae</taxon>
        <taxon>environmental samples</taxon>
    </lineage>
</organism>
<dbReference type="InterPro" id="IPR009739">
    <property type="entry name" value="LprI-like_N"/>
</dbReference>
<dbReference type="Gene3D" id="1.20.1270.180">
    <property type="match status" value="1"/>
</dbReference>
<name>A0A6S6SSC7_9GAMM</name>
<gene>
    <name evidence="3" type="ORF">HELGO_WM12889</name>
</gene>
<dbReference type="AlphaFoldDB" id="A0A6S6SSC7"/>
<feature type="chain" id="PRO_5027819464" description="Lysozyme inhibitor LprI-like N-terminal domain-containing protein" evidence="1">
    <location>
        <begin position="20"/>
        <end position="119"/>
    </location>
</feature>
<reference evidence="3" key="1">
    <citation type="submission" date="2020-01" db="EMBL/GenBank/DDBJ databases">
        <authorList>
            <person name="Meier V. D."/>
            <person name="Meier V D."/>
        </authorList>
    </citation>
    <scope>NUCLEOTIDE SEQUENCE</scope>
    <source>
        <strain evidence="3">HLG_WM_MAG_07</strain>
    </source>
</reference>
<evidence type="ECO:0000259" key="2">
    <source>
        <dbReference type="Pfam" id="PF07007"/>
    </source>
</evidence>